<sequence length="81" mass="9580">MAQKKIDEAAIMWNKTKDPYYRDLWYKLVKEFGNGPNSIKRRVIPINPSVKADDGRYQVIKRPKLLRLVRRAKVKAIGLRR</sequence>
<protein>
    <submittedName>
        <fullName evidence="1">Uncharacterized protein</fullName>
    </submittedName>
</protein>
<reference evidence="1" key="1">
    <citation type="submission" date="2016-10" db="EMBL/GenBank/DDBJ databases">
        <authorList>
            <person name="Varghese N."/>
        </authorList>
    </citation>
    <scope>NUCLEOTIDE SEQUENCE</scope>
</reference>
<evidence type="ECO:0000313" key="1">
    <source>
        <dbReference type="EMBL" id="ASF00617.1"/>
    </source>
</evidence>
<organism evidence="1">
    <name type="scientific">uncultured virus</name>
    <dbReference type="NCBI Taxonomy" id="340016"/>
    <lineage>
        <taxon>Viruses</taxon>
        <taxon>environmental samples</taxon>
    </lineage>
</organism>
<name>A0A218MMV6_9VIRU</name>
<accession>A0A218MMV6</accession>
<dbReference type="EMBL" id="KY052846">
    <property type="protein sequence ID" value="ASF00617.1"/>
    <property type="molecule type" value="Genomic_DNA"/>
</dbReference>
<reference evidence="1" key="2">
    <citation type="journal article" date="2017" name="Nat. Commun.">
        <title>Single-virus genomics reveals hidden cosmopolitan and abundant viruses.</title>
        <authorList>
            <person name="Martinez-Hernandez F."/>
            <person name="Fornas O."/>
            <person name="Lluesma Gomez M."/>
            <person name="Bolduc B."/>
            <person name="de la Cruz Pena M.J."/>
            <person name="Martinez J.M."/>
            <person name="Anton J."/>
            <person name="Gasol J.M."/>
            <person name="Rosselli R."/>
            <person name="Rodriguez-Valera F."/>
            <person name="Sullivan M.B."/>
            <person name="Acinas S.G."/>
            <person name="Martinez-Garcia M."/>
        </authorList>
    </citation>
    <scope>NUCLEOTIDE SEQUENCE</scope>
</reference>
<proteinExistence type="predicted"/>